<keyword evidence="10" id="KW-1185">Reference proteome</keyword>
<dbReference type="Pfam" id="PF00483">
    <property type="entry name" value="NTP_transferase"/>
    <property type="match status" value="1"/>
</dbReference>
<dbReference type="InterPro" id="IPR016024">
    <property type="entry name" value="ARM-type_fold"/>
</dbReference>
<dbReference type="GO" id="GO:0005851">
    <property type="term" value="C:eukaryotic translation initiation factor 2B complex"/>
    <property type="evidence" value="ECO:0007669"/>
    <property type="project" value="TreeGrafter"/>
</dbReference>
<dbReference type="PROSITE" id="PS51363">
    <property type="entry name" value="W2"/>
    <property type="match status" value="1"/>
</dbReference>
<dbReference type="GO" id="GO:0031369">
    <property type="term" value="F:translation initiation factor binding"/>
    <property type="evidence" value="ECO:0007669"/>
    <property type="project" value="InterPro"/>
</dbReference>
<feature type="region of interest" description="Disordered" evidence="7">
    <location>
        <begin position="467"/>
        <end position="549"/>
    </location>
</feature>
<feature type="compositionally biased region" description="Basic and acidic residues" evidence="7">
    <location>
        <begin position="508"/>
        <end position="528"/>
    </location>
</feature>
<evidence type="ECO:0000256" key="6">
    <source>
        <dbReference type="ARBA" id="ARBA00046432"/>
    </source>
</evidence>
<reference evidence="9" key="1">
    <citation type="submission" date="2020-06" db="EMBL/GenBank/DDBJ databases">
        <authorList>
            <consortium name="Plant Systems Biology data submission"/>
        </authorList>
    </citation>
    <scope>NUCLEOTIDE SEQUENCE</scope>
    <source>
        <strain evidence="9">D6</strain>
    </source>
</reference>
<dbReference type="Pfam" id="PF25084">
    <property type="entry name" value="LbH_EIF2B"/>
    <property type="match status" value="1"/>
</dbReference>
<comment type="subunit">
    <text evidence="6">Component of the translation initiation factor 2B (eIF2B) complex which is a heterodecamer of two sets of five different subunits: alpha, beta, gamma, delta and epsilon. Subunits alpha, beta and delta comprise a regulatory subcomplex and subunits epsilon and gamma comprise a catalytic subcomplex. Within the complex, the hexameric regulatory complex resides at the center, with the two heterodimeric catalytic subcomplexes bound on opposite sides.</text>
</comment>
<proteinExistence type="inferred from homology"/>
<dbReference type="Pfam" id="PF02020">
    <property type="entry name" value="W2"/>
    <property type="match status" value="1"/>
</dbReference>
<dbReference type="Proteomes" id="UP001153069">
    <property type="component" value="Unassembled WGS sequence"/>
</dbReference>
<comment type="subcellular location">
    <subcellularLocation>
        <location evidence="1">Cytoplasm</location>
        <location evidence="1">Cytosol</location>
    </subcellularLocation>
</comment>
<evidence type="ECO:0000256" key="5">
    <source>
        <dbReference type="ARBA" id="ARBA00044345"/>
    </source>
</evidence>
<evidence type="ECO:0000313" key="10">
    <source>
        <dbReference type="Proteomes" id="UP001153069"/>
    </source>
</evidence>
<dbReference type="InterPro" id="IPR005835">
    <property type="entry name" value="NTP_transferase_dom"/>
</dbReference>
<dbReference type="PANTHER" id="PTHR45887:SF1">
    <property type="entry name" value="TRANSLATION INITIATION FACTOR EIF-2B SUBUNIT EPSILON"/>
    <property type="match status" value="1"/>
</dbReference>
<sequence length="821" mass="90022">MGKKSKSSTAGSSSAADDAKHEAQLQAVILADPFSDTFRPTSFDRCAPMLCPLNNVILLDYTMDFCAGAGVEELFVVCVDELVEKHVNAWQQTNSAMMSVTVVRDPSLTNAGDALRELDRRDLVQSDPFLLLRGDVVANVDLQRVLQEHKERHKQDSSAIMTLLFKPVSPWNVTTPPQQDDNKGVTTKPKATYSTLRSSTEDLVVGLDTSTTVAGHAPRIFVYDDQPSQSAIKVPCSFLTACPNLDFRCDLLDCGIDICSPDVLARFSDAFDYRDIRREFVADSVAEEEEGLQQKLYAHILQPHEYAARVQDWRTYSAVSYDLLRRWCYPIVPDNLPSGYEKQFRYVQQRSHVYREQKLGRTRVGRSSVIKGGGMIGSHCFIGENCVIQGTVIGNHCHIADNVTLTNCHVWDGVSIEQGATAVNSILAYECVVKAGAKVSKGCVVGEGCIIGANMKLPTFSRITTVSKDAEGSDDDSDEFDDSDEDDEEEEGTATKAKTGSSGGGGDGGKDEVAVETDHHIVGKDGRGRLWLPSVDDDDDSDDDDDEGDQSALLAKINEMKSRSIGFDPTNLYSERKKEQESAQQDDGYSDNEADNDATMRMDEVVDDGVAFGTADTQTDGASETPTYGRQAGVDVVQELKNICLEFEPGSPMENLAIELNSYKFSQNATYSDCAMGATLAVLDLMQITPGMTPGRLVGALKSQLEVWAPLLKRLCIGTEEEKAIIVALENTAIGGGDIGTVLGVGPSFRFVLQTLHDEEVIGEDPVLTWASERRTEIARGDDNARIQLFQQQPVQDFLEWLEGESEEDDDDEDDEEDESE</sequence>
<protein>
    <recommendedName>
        <fullName evidence="4">Translation initiation factor eIF2B subunit epsilon</fullName>
    </recommendedName>
    <alternativeName>
        <fullName evidence="5">eIF2B GDP-GTP exchange factor subunit epsilon</fullName>
    </alternativeName>
</protein>
<organism evidence="9 10">
    <name type="scientific">Seminavis robusta</name>
    <dbReference type="NCBI Taxonomy" id="568900"/>
    <lineage>
        <taxon>Eukaryota</taxon>
        <taxon>Sar</taxon>
        <taxon>Stramenopiles</taxon>
        <taxon>Ochrophyta</taxon>
        <taxon>Bacillariophyta</taxon>
        <taxon>Bacillariophyceae</taxon>
        <taxon>Bacillariophycidae</taxon>
        <taxon>Naviculales</taxon>
        <taxon>Naviculaceae</taxon>
        <taxon>Seminavis</taxon>
    </lineage>
</organism>
<evidence type="ECO:0000256" key="7">
    <source>
        <dbReference type="SAM" id="MobiDB-lite"/>
    </source>
</evidence>
<feature type="domain" description="W2" evidence="8">
    <location>
        <begin position="630"/>
        <end position="812"/>
    </location>
</feature>
<dbReference type="AlphaFoldDB" id="A0A9N8DG49"/>
<gene>
    <name evidence="9" type="ORF">SEMRO_125_G060220.1</name>
</gene>
<dbReference type="EMBL" id="CAICTM010000124">
    <property type="protein sequence ID" value="CAB9502029.1"/>
    <property type="molecule type" value="Genomic_DNA"/>
</dbReference>
<dbReference type="GO" id="GO:0005085">
    <property type="term" value="F:guanyl-nucleotide exchange factor activity"/>
    <property type="evidence" value="ECO:0007669"/>
    <property type="project" value="InterPro"/>
</dbReference>
<dbReference type="PANTHER" id="PTHR45887">
    <property type="entry name" value="TRANSLATION INITIATION FACTOR EIF-2B SUBUNIT EPSILON"/>
    <property type="match status" value="1"/>
</dbReference>
<evidence type="ECO:0000256" key="3">
    <source>
        <dbReference type="ARBA" id="ARBA00022490"/>
    </source>
</evidence>
<dbReference type="InterPro" id="IPR044123">
    <property type="entry name" value="W2_eIF2B_epsilon"/>
</dbReference>
<dbReference type="CDD" id="cd11558">
    <property type="entry name" value="W2_eIF2B_epsilon"/>
    <property type="match status" value="1"/>
</dbReference>
<evidence type="ECO:0000259" key="8">
    <source>
        <dbReference type="PROSITE" id="PS51363"/>
    </source>
</evidence>
<dbReference type="Gene3D" id="3.90.550.10">
    <property type="entry name" value="Spore Coat Polysaccharide Biosynthesis Protein SpsA, Chain A"/>
    <property type="match status" value="1"/>
</dbReference>
<comment type="similarity">
    <text evidence="2">Belongs to the eIF-2B gamma/epsilon subunits family.</text>
</comment>
<feature type="compositionally biased region" description="Acidic residues" evidence="7">
    <location>
        <begin position="535"/>
        <end position="549"/>
    </location>
</feature>
<dbReference type="OrthoDB" id="424572at2759"/>
<name>A0A9N8DG49_9STRA</name>
<dbReference type="InterPro" id="IPR051956">
    <property type="entry name" value="eIF2B_epsilon"/>
</dbReference>
<comment type="caution">
    <text evidence="9">The sequence shown here is derived from an EMBL/GenBank/DDBJ whole genome shotgun (WGS) entry which is preliminary data.</text>
</comment>
<dbReference type="Gene3D" id="1.25.40.180">
    <property type="match status" value="1"/>
</dbReference>
<evidence type="ECO:0000256" key="1">
    <source>
        <dbReference type="ARBA" id="ARBA00004514"/>
    </source>
</evidence>
<accession>A0A9N8DG49</accession>
<feature type="compositionally biased region" description="Acidic residues" evidence="7">
    <location>
        <begin position="472"/>
        <end position="492"/>
    </location>
</feature>
<dbReference type="InterPro" id="IPR029044">
    <property type="entry name" value="Nucleotide-diphossugar_trans"/>
</dbReference>
<evidence type="ECO:0000313" key="9">
    <source>
        <dbReference type="EMBL" id="CAB9502029.1"/>
    </source>
</evidence>
<evidence type="ECO:0000256" key="4">
    <source>
        <dbReference type="ARBA" id="ARBA00044144"/>
    </source>
</evidence>
<keyword evidence="3" id="KW-0963">Cytoplasm</keyword>
<dbReference type="GO" id="GO:0003743">
    <property type="term" value="F:translation initiation factor activity"/>
    <property type="evidence" value="ECO:0007669"/>
    <property type="project" value="TreeGrafter"/>
</dbReference>
<dbReference type="SUPFAM" id="SSF48371">
    <property type="entry name" value="ARM repeat"/>
    <property type="match status" value="1"/>
</dbReference>
<dbReference type="SUPFAM" id="SSF53448">
    <property type="entry name" value="Nucleotide-diphospho-sugar transferases"/>
    <property type="match status" value="1"/>
</dbReference>
<dbReference type="InterPro" id="IPR003307">
    <property type="entry name" value="W2_domain"/>
</dbReference>
<evidence type="ECO:0000256" key="2">
    <source>
        <dbReference type="ARBA" id="ARBA00007878"/>
    </source>
</evidence>
<dbReference type="Gene3D" id="2.160.10.10">
    <property type="entry name" value="Hexapeptide repeat proteins"/>
    <property type="match status" value="1"/>
</dbReference>
<feature type="region of interest" description="Disordered" evidence="7">
    <location>
        <begin position="565"/>
        <end position="596"/>
    </location>
</feature>
<dbReference type="InterPro" id="IPR056764">
    <property type="entry name" value="LbH_EIF2B3/5"/>
</dbReference>